<keyword evidence="2" id="KW-1185">Reference proteome</keyword>
<gene>
    <name evidence="1" type="ORF">HD592_000204</name>
</gene>
<dbReference type="RefSeq" id="WP_184451330.1">
    <property type="nucleotide sequence ID" value="NZ_JACHMK010000001.1"/>
</dbReference>
<organism evidence="1 2">
    <name type="scientific">Schaalia hyovaginalis</name>
    <dbReference type="NCBI Taxonomy" id="29316"/>
    <lineage>
        <taxon>Bacteria</taxon>
        <taxon>Bacillati</taxon>
        <taxon>Actinomycetota</taxon>
        <taxon>Actinomycetes</taxon>
        <taxon>Actinomycetales</taxon>
        <taxon>Actinomycetaceae</taxon>
        <taxon>Schaalia</taxon>
    </lineage>
</organism>
<protein>
    <submittedName>
        <fullName evidence="1">3'-phosphoadenosine 5'-phosphosulfate (PAPS) 3'-phosphatase</fullName>
    </submittedName>
</protein>
<dbReference type="EMBL" id="JACHMK010000001">
    <property type="protein sequence ID" value="MBB6333639.1"/>
    <property type="molecule type" value="Genomic_DNA"/>
</dbReference>
<evidence type="ECO:0000313" key="1">
    <source>
        <dbReference type="EMBL" id="MBB6333639.1"/>
    </source>
</evidence>
<comment type="caution">
    <text evidence="1">The sequence shown here is derived from an EMBL/GenBank/DDBJ whole genome shotgun (WGS) entry which is preliminary data.</text>
</comment>
<sequence length="125" mass="13522">MLKTPDVKKIIIDRLKSAFPDTPVVSKRPDKNPPPEEFIRVIAAGGPGRTSRVLSRVSLIIDTYAASTGTAAALAARVHEQLLLLPSSEVPVSVVEAGEPAEVPDPDRTDRSRYSAAYTFTIRLI</sequence>
<accession>A0A923E0G8</accession>
<proteinExistence type="predicted"/>
<dbReference type="AlphaFoldDB" id="A0A923E0G8"/>
<dbReference type="Proteomes" id="UP000617426">
    <property type="component" value="Unassembled WGS sequence"/>
</dbReference>
<name>A0A923E0G8_9ACTO</name>
<evidence type="ECO:0000313" key="2">
    <source>
        <dbReference type="Proteomes" id="UP000617426"/>
    </source>
</evidence>
<reference evidence="1" key="1">
    <citation type="submission" date="2020-08" db="EMBL/GenBank/DDBJ databases">
        <title>Sequencing the genomes of 1000 actinobacteria strains.</title>
        <authorList>
            <person name="Klenk H.-P."/>
        </authorList>
    </citation>
    <scope>NUCLEOTIDE SEQUENCE</scope>
    <source>
        <strain evidence="1">DSM 10695</strain>
    </source>
</reference>